<reference evidence="3 4" key="1">
    <citation type="journal article" date="2023" name="Microbiol. Resour. Announc.">
        <title>Complete Genome Sequence of Imperialibacter roseus strain P4T.</title>
        <authorList>
            <person name="Tizabi D.R."/>
            <person name="Bachvaroff T."/>
            <person name="Hill R.T."/>
        </authorList>
    </citation>
    <scope>NUCLEOTIDE SEQUENCE [LARGE SCALE GENOMIC DNA]</scope>
    <source>
        <strain evidence="3 4">P4T</strain>
    </source>
</reference>
<keyword evidence="1" id="KW-0812">Transmembrane</keyword>
<dbReference type="InterPro" id="IPR036465">
    <property type="entry name" value="vWFA_dom_sf"/>
</dbReference>
<evidence type="ECO:0000313" key="4">
    <source>
        <dbReference type="Proteomes" id="UP001302349"/>
    </source>
</evidence>
<keyword evidence="1" id="KW-1133">Transmembrane helix</keyword>
<evidence type="ECO:0000256" key="1">
    <source>
        <dbReference type="SAM" id="Phobius"/>
    </source>
</evidence>
<gene>
    <name evidence="3" type="ORF">RT717_15010</name>
</gene>
<dbReference type="SUPFAM" id="SSF53300">
    <property type="entry name" value="vWA-like"/>
    <property type="match status" value="1"/>
</dbReference>
<feature type="transmembrane region" description="Helical" evidence="1">
    <location>
        <begin position="9"/>
        <end position="29"/>
    </location>
</feature>
<name>A0ABZ0IIT6_9BACT</name>
<keyword evidence="4" id="KW-1185">Reference proteome</keyword>
<dbReference type="InterPro" id="IPR002881">
    <property type="entry name" value="DUF58"/>
</dbReference>
<feature type="domain" description="DUF58" evidence="2">
    <location>
        <begin position="201"/>
        <end position="366"/>
    </location>
</feature>
<evidence type="ECO:0000259" key="2">
    <source>
        <dbReference type="Pfam" id="PF01882"/>
    </source>
</evidence>
<evidence type="ECO:0000313" key="3">
    <source>
        <dbReference type="EMBL" id="WOK04388.1"/>
    </source>
</evidence>
<dbReference type="PANTHER" id="PTHR33608:SF3">
    <property type="entry name" value="SLR2013 PROTEIN"/>
    <property type="match status" value="1"/>
</dbReference>
<dbReference type="EMBL" id="CP136051">
    <property type="protein sequence ID" value="WOK04388.1"/>
    <property type="molecule type" value="Genomic_DNA"/>
</dbReference>
<accession>A0ABZ0IIT6</accession>
<dbReference type="Pfam" id="PF01882">
    <property type="entry name" value="DUF58"/>
    <property type="match status" value="1"/>
</dbReference>
<dbReference type="Proteomes" id="UP001302349">
    <property type="component" value="Chromosome"/>
</dbReference>
<organism evidence="3 4">
    <name type="scientific">Imperialibacter roseus</name>
    <dbReference type="NCBI Taxonomy" id="1324217"/>
    <lineage>
        <taxon>Bacteria</taxon>
        <taxon>Pseudomonadati</taxon>
        <taxon>Bacteroidota</taxon>
        <taxon>Cytophagia</taxon>
        <taxon>Cytophagales</taxon>
        <taxon>Flammeovirgaceae</taxon>
        <taxon>Imperialibacter</taxon>
    </lineage>
</organism>
<sequence length="439" mass="50400">MKLFVTNRFYYSATVLTIGFAASYFFPALLIPVKLVFFAFMALLAADFLLLFITGGEVSCERELPERFSNGDDNAVVLRITNRYSFGLDVEVLDELPPQFQMRNLAIVLTVARGETRLASYFVRPTARGEYNFGHTNVLVTTKLAMINRHFKAGHEQTVKVYPSFLHLRKYELIAFSQQQSIEGQRKLRKIGHSMEFDHIKEYTPGDDPRHLNWQASARRGHLMINHYIDEKSQPIYNVIDKSRPMKMPFEGMTLLDYAINASLAISDIALKKGDRAGLVTFQHKPDTIVPAQKGPKQMYVLMESLYHEKTAFTEHNFGMLYAQITAKITSRSLLLLYTNFESLYSLERQLKYLKLLNRKHLVLVIIFRNTELDGLITNGAGDLREVYHQAIAQNMLNEKFAILQLLRQHGILSLYTTPQSLTADVVNKYLELKSRRAI</sequence>
<protein>
    <submittedName>
        <fullName evidence="3">DUF58 domain-containing protein</fullName>
    </submittedName>
</protein>
<keyword evidence="1" id="KW-0472">Membrane</keyword>
<dbReference type="PANTHER" id="PTHR33608">
    <property type="entry name" value="BLL2464 PROTEIN"/>
    <property type="match status" value="1"/>
</dbReference>
<proteinExistence type="predicted"/>
<dbReference type="RefSeq" id="WP_317487198.1">
    <property type="nucleotide sequence ID" value="NZ_CP136051.1"/>
</dbReference>